<reference evidence="2 3" key="1">
    <citation type="journal article" date="2012" name="J. Bacteriol.">
        <title>Complete Genome Sequence of Helicobacter cinaedi Type Strain ATCC BAA-847.</title>
        <authorList>
            <person name="Miyoshi-Akiyama T."/>
            <person name="Takeshita N."/>
            <person name="Ohmagari N."/>
            <person name="Kirikae T."/>
        </authorList>
    </citation>
    <scope>NUCLEOTIDE SEQUENCE [LARGE SCALE GENOMIC DNA]</scope>
    <source>
        <strain evidence="2 3">ATCC BAA-847</strain>
    </source>
</reference>
<dbReference type="AlphaFoldDB" id="A0AAI8QHH9"/>
<sequence>MKKLCLFLFLCISSVYADSNTECLGVDFLSSRPLKKADSEFHYFAKSRMIKTAKEFGVGICLDYYGLSQKIEIMEMQWFDIFFQQIEQVGNTDSGRCYTTNKRKQLQEEIKTYVLSQPQGISKIRTCLDLYDSKEYQAEVERIVKKYCKDCQ</sequence>
<dbReference type="Proteomes" id="UP000006036">
    <property type="component" value="Chromosome 1"/>
</dbReference>
<name>A0AAI8QHH9_9HELI</name>
<dbReference type="RefSeq" id="WP_015453694.1">
    <property type="nucleotide sequence ID" value="NC_020555.1"/>
</dbReference>
<proteinExistence type="predicted"/>
<gene>
    <name evidence="2" type="ORF">HCBAA847_1559</name>
</gene>
<feature type="signal peptide" evidence="1">
    <location>
        <begin position="1"/>
        <end position="17"/>
    </location>
</feature>
<evidence type="ECO:0000313" key="3">
    <source>
        <dbReference type="Proteomes" id="UP000006036"/>
    </source>
</evidence>
<evidence type="ECO:0000256" key="1">
    <source>
        <dbReference type="SAM" id="SignalP"/>
    </source>
</evidence>
<keyword evidence="1" id="KW-0732">Signal</keyword>
<feature type="chain" id="PRO_5042488303" evidence="1">
    <location>
        <begin position="18"/>
        <end position="152"/>
    </location>
</feature>
<dbReference type="EMBL" id="AP012492">
    <property type="protein sequence ID" value="BAM32789.1"/>
    <property type="molecule type" value="Genomic_DNA"/>
</dbReference>
<accession>A0AAI8QHH9</accession>
<protein>
    <submittedName>
        <fullName evidence="2">Uncharacterized protein</fullName>
    </submittedName>
</protein>
<dbReference type="KEGG" id="hcb:HCBAA847_1559"/>
<organism evidence="2 3">
    <name type="scientific">Helicobacter cinaedi CCUG 18818 = ATCC BAA-847</name>
    <dbReference type="NCBI Taxonomy" id="537971"/>
    <lineage>
        <taxon>Bacteria</taxon>
        <taxon>Pseudomonadati</taxon>
        <taxon>Campylobacterota</taxon>
        <taxon>Epsilonproteobacteria</taxon>
        <taxon>Campylobacterales</taxon>
        <taxon>Helicobacteraceae</taxon>
        <taxon>Helicobacter</taxon>
    </lineage>
</organism>
<evidence type="ECO:0000313" key="2">
    <source>
        <dbReference type="EMBL" id="BAM32789.1"/>
    </source>
</evidence>